<evidence type="ECO:0000256" key="1">
    <source>
        <dbReference type="SAM" id="MobiDB-lite"/>
    </source>
</evidence>
<accession>A0A0A8XN28</accession>
<feature type="region of interest" description="Disordered" evidence="1">
    <location>
        <begin position="189"/>
        <end position="244"/>
    </location>
</feature>
<reference evidence="2" key="1">
    <citation type="submission" date="2014-09" db="EMBL/GenBank/DDBJ databases">
        <authorList>
            <person name="Magalhaes I.L.F."/>
            <person name="Oliveira U."/>
            <person name="Santos F.R."/>
            <person name="Vidigal T.H.D.A."/>
            <person name="Brescovit A.D."/>
            <person name="Santos A.J."/>
        </authorList>
    </citation>
    <scope>NUCLEOTIDE SEQUENCE</scope>
    <source>
        <tissue evidence="2">Shoot tissue taken approximately 20 cm above the soil surface</tissue>
    </source>
</reference>
<feature type="region of interest" description="Disordered" evidence="1">
    <location>
        <begin position="1"/>
        <end position="161"/>
    </location>
</feature>
<evidence type="ECO:0000313" key="2">
    <source>
        <dbReference type="EMBL" id="JAD14536.1"/>
    </source>
</evidence>
<dbReference type="AlphaFoldDB" id="A0A0A8XN28"/>
<feature type="compositionally biased region" description="Basic residues" evidence="1">
    <location>
        <begin position="43"/>
        <end position="54"/>
    </location>
</feature>
<protein>
    <submittedName>
        <fullName evidence="2">Uncharacterized protein</fullName>
    </submittedName>
</protein>
<feature type="compositionally biased region" description="Basic residues" evidence="1">
    <location>
        <begin position="96"/>
        <end position="130"/>
    </location>
</feature>
<sequence length="257" mass="27219">MKPATCAAQTPAGGSDGISRRPRHRGADGGAGGRQVGEPVRAARVRRAQARGRGVRVPAGGAGHQERAAARVQPRAQEDARPPRRSPRLRVAGHPTVRRRGLRRRRAAHPLRRPLRPRRPPLLGRVRRRQAPGGAPDAAGDDRRRQGRGGGAGGRGARAARVGLRGVQQGEALLRRRRHRVPGHRPRLVRRVVPGGGEGHGAASARRGEDAPANGVGGAVLRARGRRGRGARRRQARGVRRGSEALRAALAANAPGA</sequence>
<proteinExistence type="predicted"/>
<reference evidence="2" key="2">
    <citation type="journal article" date="2015" name="Data Brief">
        <title>Shoot transcriptome of the giant reed, Arundo donax.</title>
        <authorList>
            <person name="Barrero R.A."/>
            <person name="Guerrero F.D."/>
            <person name="Moolhuijzen P."/>
            <person name="Goolsby J.A."/>
            <person name="Tidwell J."/>
            <person name="Bellgard S.E."/>
            <person name="Bellgard M.I."/>
        </authorList>
    </citation>
    <scope>NUCLEOTIDE SEQUENCE</scope>
    <source>
        <tissue evidence="2">Shoot tissue taken approximately 20 cm above the soil surface</tissue>
    </source>
</reference>
<feature type="compositionally biased region" description="Basic residues" evidence="1">
    <location>
        <begin position="223"/>
        <end position="240"/>
    </location>
</feature>
<name>A0A0A8XN28_ARUDO</name>
<dbReference type="EMBL" id="GBRH01283359">
    <property type="protein sequence ID" value="JAD14536.1"/>
    <property type="molecule type" value="Transcribed_RNA"/>
</dbReference>
<organism evidence="2">
    <name type="scientific">Arundo donax</name>
    <name type="common">Giant reed</name>
    <name type="synonym">Donax arundinaceus</name>
    <dbReference type="NCBI Taxonomy" id="35708"/>
    <lineage>
        <taxon>Eukaryota</taxon>
        <taxon>Viridiplantae</taxon>
        <taxon>Streptophyta</taxon>
        <taxon>Embryophyta</taxon>
        <taxon>Tracheophyta</taxon>
        <taxon>Spermatophyta</taxon>
        <taxon>Magnoliopsida</taxon>
        <taxon>Liliopsida</taxon>
        <taxon>Poales</taxon>
        <taxon>Poaceae</taxon>
        <taxon>PACMAD clade</taxon>
        <taxon>Arundinoideae</taxon>
        <taxon>Arundineae</taxon>
        <taxon>Arundo</taxon>
    </lineage>
</organism>